<accession>A0ABU0HMU8</accession>
<dbReference type="InterPro" id="IPR036188">
    <property type="entry name" value="FAD/NAD-bd_sf"/>
</dbReference>
<dbReference type="Proteomes" id="UP001236369">
    <property type="component" value="Unassembled WGS sequence"/>
</dbReference>
<comment type="caution">
    <text evidence="1">The sequence shown here is derived from an EMBL/GenBank/DDBJ whole genome shotgun (WGS) entry which is preliminary data.</text>
</comment>
<dbReference type="PRINTS" id="PR00419">
    <property type="entry name" value="ADXRDTASE"/>
</dbReference>
<dbReference type="RefSeq" id="WP_238247645.1">
    <property type="nucleotide sequence ID" value="NZ_BPQX01000012.1"/>
</dbReference>
<name>A0ABU0HMU8_9HYPH</name>
<evidence type="ECO:0000313" key="1">
    <source>
        <dbReference type="EMBL" id="MDQ0443660.1"/>
    </source>
</evidence>
<reference evidence="1 2" key="1">
    <citation type="submission" date="2023-07" db="EMBL/GenBank/DDBJ databases">
        <title>Genomic Encyclopedia of Type Strains, Phase IV (KMG-IV): sequencing the most valuable type-strain genomes for metagenomic binning, comparative biology and taxonomic classification.</title>
        <authorList>
            <person name="Goeker M."/>
        </authorList>
    </citation>
    <scope>NUCLEOTIDE SEQUENCE [LARGE SCALE GENOMIC DNA]</scope>
    <source>
        <strain evidence="1 2">DSM 19562</strain>
    </source>
</reference>
<dbReference type="Pfam" id="PF13450">
    <property type="entry name" value="NAD_binding_8"/>
    <property type="match status" value="1"/>
</dbReference>
<dbReference type="Gene3D" id="3.90.660.10">
    <property type="match status" value="1"/>
</dbReference>
<protein>
    <submittedName>
        <fullName evidence="1">NAD/FAD-dependent oxidoreductase</fullName>
    </submittedName>
</protein>
<dbReference type="SUPFAM" id="SSF51905">
    <property type="entry name" value="FAD/NAD(P)-binding domain"/>
    <property type="match status" value="1"/>
</dbReference>
<dbReference type="Gene3D" id="3.50.50.60">
    <property type="entry name" value="FAD/NAD(P)-binding domain"/>
    <property type="match status" value="1"/>
</dbReference>
<dbReference type="EMBL" id="JAUSVV010000007">
    <property type="protein sequence ID" value="MDQ0443660.1"/>
    <property type="molecule type" value="Genomic_DNA"/>
</dbReference>
<sequence>MERIAIVGAGMAGLACGRALADRGIGVELFDKGRKAGGRMSCRVGDSPSGPVGFDHGAQYMTGRDPGFLAQLSAWQAAGTVAPWPAAGAGAWVGVPGMNAPLLALSRDLPVRWETRVDAIVRDGAGWRLSGEGLDAGGFRAVLTALPAEQTATLLSACAPDLAAIAGRTRSAPCWTAMAAFPTRLPIAGDVLRTEGAVGWAARNAAKPGRPPTEAWVIQAGPDWSRTHLERDAETVAGALLGEFFAASGIAPVAPSLLKAHRWRYARSGAAGCDVLWDPALGIGACGDWLTGPRVENAWLSGRRLAEALRTG</sequence>
<dbReference type="PROSITE" id="PS51257">
    <property type="entry name" value="PROKAR_LIPOPROTEIN"/>
    <property type="match status" value="1"/>
</dbReference>
<gene>
    <name evidence="1" type="ORF">QO016_003165</name>
</gene>
<dbReference type="PANTHER" id="PTHR16128:SF5">
    <property type="entry name" value="FAD_NAD(P)-BINDING OXIDOREDUCTASE FAMILY PROTEIN"/>
    <property type="match status" value="1"/>
</dbReference>
<keyword evidence="2" id="KW-1185">Reference proteome</keyword>
<dbReference type="PANTHER" id="PTHR16128">
    <property type="entry name" value="FAD/NAD(P)-BINDING OXIDOREDUCTASE FAMILY PROTEIN"/>
    <property type="match status" value="1"/>
</dbReference>
<evidence type="ECO:0000313" key="2">
    <source>
        <dbReference type="Proteomes" id="UP001236369"/>
    </source>
</evidence>
<organism evidence="1 2">
    <name type="scientific">Methylobacterium persicinum</name>
    <dbReference type="NCBI Taxonomy" id="374426"/>
    <lineage>
        <taxon>Bacteria</taxon>
        <taxon>Pseudomonadati</taxon>
        <taxon>Pseudomonadota</taxon>
        <taxon>Alphaproteobacteria</taxon>
        <taxon>Hyphomicrobiales</taxon>
        <taxon>Methylobacteriaceae</taxon>
        <taxon>Methylobacterium</taxon>
    </lineage>
</organism>
<proteinExistence type="predicted"/>